<organism evidence="2 3">
    <name type="scientific">Glomus cerebriforme</name>
    <dbReference type="NCBI Taxonomy" id="658196"/>
    <lineage>
        <taxon>Eukaryota</taxon>
        <taxon>Fungi</taxon>
        <taxon>Fungi incertae sedis</taxon>
        <taxon>Mucoromycota</taxon>
        <taxon>Glomeromycotina</taxon>
        <taxon>Glomeromycetes</taxon>
        <taxon>Glomerales</taxon>
        <taxon>Glomeraceae</taxon>
        <taxon>Glomus</taxon>
    </lineage>
</organism>
<dbReference type="AlphaFoldDB" id="A0A397TQJ3"/>
<dbReference type="Proteomes" id="UP000265703">
    <property type="component" value="Unassembled WGS sequence"/>
</dbReference>
<proteinExistence type="predicted"/>
<evidence type="ECO:0000313" key="3">
    <source>
        <dbReference type="Proteomes" id="UP000265703"/>
    </source>
</evidence>
<evidence type="ECO:0000259" key="1">
    <source>
        <dbReference type="Pfam" id="PF19263"/>
    </source>
</evidence>
<feature type="domain" description="NrS-1 polymerase-like helicase" evidence="1">
    <location>
        <begin position="121"/>
        <end position="210"/>
    </location>
</feature>
<comment type="caution">
    <text evidence="2">The sequence shown here is derived from an EMBL/GenBank/DDBJ whole genome shotgun (WGS) entry which is preliminary data.</text>
</comment>
<dbReference type="EMBL" id="QKYT01000011">
    <property type="protein sequence ID" value="RIA98845.1"/>
    <property type="molecule type" value="Genomic_DNA"/>
</dbReference>
<protein>
    <recommendedName>
        <fullName evidence="1">NrS-1 polymerase-like helicase domain-containing protein</fullName>
    </recommendedName>
</protein>
<dbReference type="OrthoDB" id="2331179at2759"/>
<evidence type="ECO:0000313" key="2">
    <source>
        <dbReference type="EMBL" id="RIA98845.1"/>
    </source>
</evidence>
<gene>
    <name evidence="2" type="ORF">C1645_812335</name>
</gene>
<dbReference type="Pfam" id="PF19263">
    <property type="entry name" value="DUF5906"/>
    <property type="match status" value="1"/>
</dbReference>
<reference evidence="2 3" key="1">
    <citation type="submission" date="2018-06" db="EMBL/GenBank/DDBJ databases">
        <title>Comparative genomics reveals the genomic features of Rhizophagus irregularis, R. cerebriforme, R. diaphanum and Gigaspora rosea, and their symbiotic lifestyle signature.</title>
        <authorList>
            <person name="Morin E."/>
            <person name="San Clemente H."/>
            <person name="Chen E.C.H."/>
            <person name="De La Providencia I."/>
            <person name="Hainaut M."/>
            <person name="Kuo A."/>
            <person name="Kohler A."/>
            <person name="Murat C."/>
            <person name="Tang N."/>
            <person name="Roy S."/>
            <person name="Loubradou J."/>
            <person name="Henrissat B."/>
            <person name="Grigoriev I.V."/>
            <person name="Corradi N."/>
            <person name="Roux C."/>
            <person name="Martin F.M."/>
        </authorList>
    </citation>
    <scope>NUCLEOTIDE SEQUENCE [LARGE SCALE GENOMIC DNA]</scope>
    <source>
        <strain evidence="2 3">DAOM 227022</strain>
    </source>
</reference>
<dbReference type="InterPro" id="IPR045455">
    <property type="entry name" value="NrS-1_pol-like_helicase"/>
</dbReference>
<name>A0A397TQJ3_9GLOM</name>
<accession>A0A397TQJ3</accession>
<sequence>MKEHIHVKKAVHPKNGTIFNFIFRSPNDESKVINSPLLAILKAEMGRCPSINNITTDVEFKLAIWVQKAFKKLTISETALDQEQKLSSSVKLKDLENGLHFDMTPKLDLAKFGIIIIKHGGKSVKLKSLISQAVTKGFLAKPIDNAIQARKLIIMNEIGSSSEEWHKFNGHLKSLIMEGKVAIECKDLKTIRINDYAGYMVTSNQDALLKIDIENSCIIYYDILVCCKEKNIPSPNTSKDKKRYKKSDLIQELFNYVTAKAPVISTSGISKTSKTPELVIDSSDTSKHSESIEPICKVINTPPKETSVKHNLSKPNEVSSAILLSRDQCKNHLRKRAVKLEENPNVFVTITKKDKLNSIRF</sequence>
<keyword evidence="3" id="KW-1185">Reference proteome</keyword>